<dbReference type="PANTHER" id="PTHR13771">
    <property type="entry name" value="INTERCELLULAR ADHESION MOLECULE"/>
    <property type="match status" value="1"/>
</dbReference>
<dbReference type="InterPro" id="IPR036179">
    <property type="entry name" value="Ig-like_dom_sf"/>
</dbReference>
<protein>
    <recommendedName>
        <fullName evidence="1">Ig-like domain-containing protein</fullName>
    </recommendedName>
</protein>
<dbReference type="OMA" id="ASDCPAN"/>
<evidence type="ECO:0000259" key="1">
    <source>
        <dbReference type="PROSITE" id="PS50835"/>
    </source>
</evidence>
<reference evidence="2" key="2">
    <citation type="submission" date="2025-09" db="UniProtKB">
        <authorList>
            <consortium name="Ensembl"/>
        </authorList>
    </citation>
    <scope>IDENTIFICATION</scope>
</reference>
<name>A0A8C4V4F8_FALTI</name>
<dbReference type="Gene3D" id="2.60.40.10">
    <property type="entry name" value="Immunoglobulins"/>
    <property type="match status" value="2"/>
</dbReference>
<sequence>RTLPAGFPAPILELSPAAAPAGSEVTVTCHAGVAEPPAVRLQLRDADGGVLAEGPRSQLELRLVARREDDGRRFGCRASLAIGAGAVTKDADARLAVLYIPEISASDCPANRTWLRGTREALSCRATGNPAPAVVCGKNGVTVSTGEAALVTRSRAGTYLCNATNSLGTRSRHVTVRVEGAARRTAPGWRASGGIWCVAPMGTPPPAPAVP</sequence>
<dbReference type="InterPro" id="IPR007110">
    <property type="entry name" value="Ig-like_dom"/>
</dbReference>
<dbReference type="GO" id="GO:0005178">
    <property type="term" value="F:integrin binding"/>
    <property type="evidence" value="ECO:0007669"/>
    <property type="project" value="InterPro"/>
</dbReference>
<dbReference type="GO" id="GO:0007155">
    <property type="term" value="P:cell adhesion"/>
    <property type="evidence" value="ECO:0007669"/>
    <property type="project" value="InterPro"/>
</dbReference>
<dbReference type="OrthoDB" id="6250964at2759"/>
<dbReference type="FunFam" id="2.60.40.10:FF:000641">
    <property type="entry name" value="Intercellular adhesion molecule 1"/>
    <property type="match status" value="1"/>
</dbReference>
<dbReference type="GO" id="GO:0005886">
    <property type="term" value="C:plasma membrane"/>
    <property type="evidence" value="ECO:0007669"/>
    <property type="project" value="TreeGrafter"/>
</dbReference>
<dbReference type="PROSITE" id="PS50835">
    <property type="entry name" value="IG_LIKE"/>
    <property type="match status" value="1"/>
</dbReference>
<dbReference type="InterPro" id="IPR047012">
    <property type="entry name" value="ICAM_VCAM"/>
</dbReference>
<dbReference type="AlphaFoldDB" id="A0A8C4V4F8"/>
<keyword evidence="3" id="KW-1185">Reference proteome</keyword>
<organism evidence="2 3">
    <name type="scientific">Falco tinnunculus</name>
    <name type="common">Common kestrel</name>
    <dbReference type="NCBI Taxonomy" id="100819"/>
    <lineage>
        <taxon>Eukaryota</taxon>
        <taxon>Metazoa</taxon>
        <taxon>Chordata</taxon>
        <taxon>Craniata</taxon>
        <taxon>Vertebrata</taxon>
        <taxon>Euteleostomi</taxon>
        <taxon>Archelosauria</taxon>
        <taxon>Archosauria</taxon>
        <taxon>Dinosauria</taxon>
        <taxon>Saurischia</taxon>
        <taxon>Theropoda</taxon>
        <taxon>Coelurosauria</taxon>
        <taxon>Aves</taxon>
        <taxon>Neognathae</taxon>
        <taxon>Neoaves</taxon>
        <taxon>Telluraves</taxon>
        <taxon>Australaves</taxon>
        <taxon>Falconiformes</taxon>
        <taxon>Falconidae</taxon>
        <taxon>Falco</taxon>
    </lineage>
</organism>
<dbReference type="InterPro" id="IPR013783">
    <property type="entry name" value="Ig-like_fold"/>
</dbReference>
<evidence type="ECO:0000313" key="2">
    <source>
        <dbReference type="Ensembl" id="ENSFTIP00000020573.1"/>
    </source>
</evidence>
<dbReference type="Ensembl" id="ENSFTIT00000021421.1">
    <property type="protein sequence ID" value="ENSFTIP00000020573.1"/>
    <property type="gene ID" value="ENSFTIG00000013424.1"/>
</dbReference>
<feature type="domain" description="Ig-like" evidence="1">
    <location>
        <begin position="101"/>
        <end position="175"/>
    </location>
</feature>
<accession>A0A8C4V4F8</accession>
<reference evidence="2" key="1">
    <citation type="submission" date="2025-08" db="UniProtKB">
        <authorList>
            <consortium name="Ensembl"/>
        </authorList>
    </citation>
    <scope>IDENTIFICATION</scope>
</reference>
<evidence type="ECO:0000313" key="3">
    <source>
        <dbReference type="Proteomes" id="UP000694562"/>
    </source>
</evidence>
<dbReference type="SUPFAM" id="SSF48726">
    <property type="entry name" value="Immunoglobulin"/>
    <property type="match status" value="2"/>
</dbReference>
<dbReference type="PANTHER" id="PTHR13771:SF3">
    <property type="entry name" value="INTERCELLULAR ADHESION MOLECULE 2"/>
    <property type="match status" value="1"/>
</dbReference>
<dbReference type="Proteomes" id="UP000694562">
    <property type="component" value="Unplaced"/>
</dbReference>
<proteinExistence type="predicted"/>